<evidence type="ECO:0000313" key="13">
    <source>
        <dbReference type="EnsemblMetazoa" id="HelroP143271"/>
    </source>
</evidence>
<evidence type="ECO:0000256" key="8">
    <source>
        <dbReference type="ARBA" id="ARBA00037992"/>
    </source>
</evidence>
<evidence type="ECO:0000256" key="9">
    <source>
        <dbReference type="PROSITE-ProRule" id="PRU00649"/>
    </source>
</evidence>
<keyword evidence="14" id="KW-1185">Reference proteome</keyword>
<reference evidence="14" key="1">
    <citation type="submission" date="2012-12" db="EMBL/GenBank/DDBJ databases">
        <authorList>
            <person name="Hellsten U."/>
            <person name="Grimwood J."/>
            <person name="Chapman J.A."/>
            <person name="Shapiro H."/>
            <person name="Aerts A."/>
            <person name="Otillar R.P."/>
            <person name="Terry A.Y."/>
            <person name="Boore J.L."/>
            <person name="Simakov O."/>
            <person name="Marletaz F."/>
            <person name="Cho S.-J."/>
            <person name="Edsinger-Gonzales E."/>
            <person name="Havlak P."/>
            <person name="Kuo D.-H."/>
            <person name="Larsson T."/>
            <person name="Lv J."/>
            <person name="Arendt D."/>
            <person name="Savage R."/>
            <person name="Osoegawa K."/>
            <person name="de Jong P."/>
            <person name="Lindberg D.R."/>
            <person name="Seaver E.C."/>
            <person name="Weisblat D.A."/>
            <person name="Putnam N.H."/>
            <person name="Grigoriev I.V."/>
            <person name="Rokhsar D.S."/>
        </authorList>
    </citation>
    <scope>NUCLEOTIDE SEQUENCE</scope>
</reference>
<dbReference type="SUPFAM" id="SSF47676">
    <property type="entry name" value="Conserved domain common to transcription factors TFIIS, elongin A, CRSP70"/>
    <property type="match status" value="1"/>
</dbReference>
<evidence type="ECO:0000256" key="7">
    <source>
        <dbReference type="ARBA" id="ARBA00023242"/>
    </source>
</evidence>
<dbReference type="InterPro" id="IPR035441">
    <property type="entry name" value="TFIIS/LEDGF_dom_sf"/>
</dbReference>
<name>T1EJ98_HELRO</name>
<dbReference type="OrthoDB" id="21124at2759"/>
<dbReference type="PANTHER" id="PTHR46010">
    <property type="entry name" value="PROTEIN IWS1 HOMOLOG"/>
    <property type="match status" value="1"/>
</dbReference>
<dbReference type="PROSITE" id="PS51319">
    <property type="entry name" value="TFIIS_N"/>
    <property type="match status" value="1"/>
</dbReference>
<keyword evidence="1" id="KW-0813">Transport</keyword>
<keyword evidence="7 9" id="KW-0539">Nucleus</keyword>
<keyword evidence="4" id="KW-0805">Transcription regulation</keyword>
<dbReference type="KEGG" id="hro:HELRODRAFT_143271"/>
<keyword evidence="2" id="KW-0507">mRNA processing</keyword>
<dbReference type="eggNOG" id="KOG1793">
    <property type="taxonomic scope" value="Eukaryota"/>
</dbReference>
<gene>
    <name evidence="13" type="primary">20196648</name>
    <name evidence="12" type="ORF">HELRODRAFT_143271</name>
</gene>
<keyword evidence="3" id="KW-0509">mRNA transport</keyword>
<dbReference type="FunFam" id="1.20.930.10:FF:000001">
    <property type="entry name" value="IWS1, SUPT6H interacting protein"/>
    <property type="match status" value="1"/>
</dbReference>
<dbReference type="PANTHER" id="PTHR46010:SF1">
    <property type="entry name" value="PROTEIN IWS1 HOMOLOG"/>
    <property type="match status" value="1"/>
</dbReference>
<evidence type="ECO:0000313" key="12">
    <source>
        <dbReference type="EMBL" id="ESO00774.1"/>
    </source>
</evidence>
<dbReference type="GO" id="GO:0005634">
    <property type="term" value="C:nucleus"/>
    <property type="evidence" value="ECO:0000318"/>
    <property type="project" value="GO_Central"/>
</dbReference>
<dbReference type="InterPro" id="IPR051037">
    <property type="entry name" value="RNAPII_TF_IWS1"/>
</dbReference>
<accession>T1EJ98</accession>
<evidence type="ECO:0000256" key="5">
    <source>
        <dbReference type="ARBA" id="ARBA00023163"/>
    </source>
</evidence>
<keyword evidence="5" id="KW-0804">Transcription</keyword>
<dbReference type="Pfam" id="PF08711">
    <property type="entry name" value="Med26"/>
    <property type="match status" value="1"/>
</dbReference>
<comment type="similarity">
    <text evidence="8">Belongs to the IWS1 family.</text>
</comment>
<dbReference type="CTD" id="20196648"/>
<dbReference type="EMBL" id="AMQM01005188">
    <property type="status" value="NOT_ANNOTATED_CDS"/>
    <property type="molecule type" value="Genomic_DNA"/>
</dbReference>
<keyword evidence="6" id="KW-0508">mRNA splicing</keyword>
<dbReference type="OMA" id="VIMFMSK"/>
<evidence type="ECO:0000313" key="14">
    <source>
        <dbReference type="Proteomes" id="UP000015101"/>
    </source>
</evidence>
<dbReference type="EnsemblMetazoa" id="HelroT143271">
    <property type="protein sequence ID" value="HelroP143271"/>
    <property type="gene ID" value="HelroG143271"/>
</dbReference>
<proteinExistence type="inferred from homology"/>
<comment type="subcellular location">
    <subcellularLocation>
        <location evidence="9">Nucleus</location>
    </subcellularLocation>
</comment>
<feature type="domain" description="TFIIS N-terminal" evidence="11">
    <location>
        <begin position="73"/>
        <end position="151"/>
    </location>
</feature>
<dbReference type="STRING" id="6412.T1EJ98"/>
<protein>
    <recommendedName>
        <fullName evidence="11">TFIIS N-terminal domain-containing protein</fullName>
    </recommendedName>
</protein>
<feature type="compositionally biased region" description="Basic and acidic residues" evidence="10">
    <location>
        <begin position="200"/>
        <end position="215"/>
    </location>
</feature>
<dbReference type="RefSeq" id="XP_009020945.1">
    <property type="nucleotide sequence ID" value="XM_009022697.1"/>
</dbReference>
<dbReference type="HOGENOM" id="CLU_040584_0_0_1"/>
<evidence type="ECO:0000259" key="11">
    <source>
        <dbReference type="PROSITE" id="PS51319"/>
    </source>
</evidence>
<feature type="region of interest" description="Disordered" evidence="10">
    <location>
        <begin position="166"/>
        <end position="215"/>
    </location>
</feature>
<evidence type="ECO:0000256" key="4">
    <source>
        <dbReference type="ARBA" id="ARBA00023015"/>
    </source>
</evidence>
<reference evidence="12 14" key="2">
    <citation type="journal article" date="2013" name="Nature">
        <title>Insights into bilaterian evolution from three spiralian genomes.</title>
        <authorList>
            <person name="Simakov O."/>
            <person name="Marletaz F."/>
            <person name="Cho S.J."/>
            <person name="Edsinger-Gonzales E."/>
            <person name="Havlak P."/>
            <person name="Hellsten U."/>
            <person name="Kuo D.H."/>
            <person name="Larsson T."/>
            <person name="Lv J."/>
            <person name="Arendt D."/>
            <person name="Savage R."/>
            <person name="Osoegawa K."/>
            <person name="de Jong P."/>
            <person name="Grimwood J."/>
            <person name="Chapman J.A."/>
            <person name="Shapiro H."/>
            <person name="Aerts A."/>
            <person name="Otillar R.P."/>
            <person name="Terry A.Y."/>
            <person name="Boore J.L."/>
            <person name="Grigoriev I.V."/>
            <person name="Lindberg D.R."/>
            <person name="Seaver E.C."/>
            <person name="Weisblat D.A."/>
            <person name="Putnam N.H."/>
            <person name="Rokhsar D.S."/>
        </authorList>
    </citation>
    <scope>NUCLEOTIDE SEQUENCE</scope>
</reference>
<dbReference type="GO" id="GO:0016973">
    <property type="term" value="P:poly(A)+ mRNA export from nucleus"/>
    <property type="evidence" value="ECO:0000318"/>
    <property type="project" value="GO_Central"/>
</dbReference>
<evidence type="ECO:0000256" key="1">
    <source>
        <dbReference type="ARBA" id="ARBA00022448"/>
    </source>
</evidence>
<evidence type="ECO:0000256" key="2">
    <source>
        <dbReference type="ARBA" id="ARBA00022664"/>
    </source>
</evidence>
<dbReference type="AlphaFoldDB" id="T1EJ98"/>
<sequence>RRKRKMDDVDVINDNDDAVAEMIKVMNTAAEQDRQLNSQKKPAIRVMRQLPYVKAKLGTLDILESLSDSGILSSIAIWLAPLPNLCLLHLEVRETLLKQLLDYPPISSEALKTSGLGKAVAYLYKHPKETTNNKGICQQLITRWAKPLFRQDVDFKDFTREERQQRDLEHCSKKRKVSSKIEEQEEKNSSDANLVGKQRLLREDANPADRARLPEPSLKEYIIRPKWKVE</sequence>
<dbReference type="GO" id="GO:0008380">
    <property type="term" value="P:RNA splicing"/>
    <property type="evidence" value="ECO:0007669"/>
    <property type="project" value="UniProtKB-KW"/>
</dbReference>
<feature type="compositionally biased region" description="Basic and acidic residues" evidence="10">
    <location>
        <begin position="179"/>
        <end position="189"/>
    </location>
</feature>
<evidence type="ECO:0000256" key="10">
    <source>
        <dbReference type="SAM" id="MobiDB-lite"/>
    </source>
</evidence>
<dbReference type="Gene3D" id="1.20.930.10">
    <property type="entry name" value="Conserved domain common to transcription factors TFIIS, elongin A, CRSP70"/>
    <property type="match status" value="1"/>
</dbReference>
<dbReference type="EMBL" id="KB096864">
    <property type="protein sequence ID" value="ESO00774.1"/>
    <property type="molecule type" value="Genomic_DNA"/>
</dbReference>
<dbReference type="GO" id="GO:0006397">
    <property type="term" value="P:mRNA processing"/>
    <property type="evidence" value="ECO:0007669"/>
    <property type="project" value="UniProtKB-KW"/>
</dbReference>
<evidence type="ECO:0000256" key="6">
    <source>
        <dbReference type="ARBA" id="ARBA00023187"/>
    </source>
</evidence>
<organism evidence="13 14">
    <name type="scientific">Helobdella robusta</name>
    <name type="common">Californian leech</name>
    <dbReference type="NCBI Taxonomy" id="6412"/>
    <lineage>
        <taxon>Eukaryota</taxon>
        <taxon>Metazoa</taxon>
        <taxon>Spiralia</taxon>
        <taxon>Lophotrochozoa</taxon>
        <taxon>Annelida</taxon>
        <taxon>Clitellata</taxon>
        <taxon>Hirudinea</taxon>
        <taxon>Rhynchobdellida</taxon>
        <taxon>Glossiphoniidae</taxon>
        <taxon>Helobdella</taxon>
    </lineage>
</organism>
<dbReference type="GeneID" id="20196648"/>
<dbReference type="Proteomes" id="UP000015101">
    <property type="component" value="Unassembled WGS sequence"/>
</dbReference>
<evidence type="ECO:0000256" key="3">
    <source>
        <dbReference type="ARBA" id="ARBA00022816"/>
    </source>
</evidence>
<dbReference type="InterPro" id="IPR017923">
    <property type="entry name" value="TFIIS_N"/>
</dbReference>
<dbReference type="InParanoid" id="T1EJ98"/>
<reference evidence="13" key="3">
    <citation type="submission" date="2015-06" db="UniProtKB">
        <authorList>
            <consortium name="EnsemblMetazoa"/>
        </authorList>
    </citation>
    <scope>IDENTIFICATION</scope>
</reference>